<protein>
    <submittedName>
        <fullName evidence="2">Uncharacterized protein</fullName>
    </submittedName>
</protein>
<dbReference type="PANTHER" id="PTHR21521">
    <property type="entry name" value="AMUN, ISOFORM A"/>
    <property type="match status" value="1"/>
</dbReference>
<gene>
    <name evidence="2" type="ORF">HMPREF1541_00516</name>
</gene>
<dbReference type="eggNOG" id="ENOG502QR55">
    <property type="taxonomic scope" value="Eukaryota"/>
</dbReference>
<evidence type="ECO:0000313" key="2">
    <source>
        <dbReference type="EMBL" id="ETN46332.1"/>
    </source>
</evidence>
<keyword evidence="3" id="KW-1185">Reference proteome</keyword>
<dbReference type="Proteomes" id="UP000030752">
    <property type="component" value="Unassembled WGS sequence"/>
</dbReference>
<sequence length="288" mass="32326">MTSAPDEIDEQLLKHCIQIYTEVITKAYEQRIKDVKKRAGAMERDTWRYEQLPKDLAGKRPLSITELERLVQWKITHGPSRPFLPAMIRKNDGKAVLEATEATAKSLASMPSNPTMSQALDVTLSAMNTISKLSGVGPATASLVLAVYSPRIPFFQDELWAWLFPEKAGGKLKYDRKEYEMLFRKCWEVRERAGKGVDMVALEKASFVLQHIDLVPENHLGPLTREGKTEKDTGLKNASKQLDEKIQPDKSHVTGSSKAHNKRTAPKVGAAQESTPDEGTRRSKRSKK</sequence>
<accession>W2SCA6</accession>
<feature type="region of interest" description="Disordered" evidence="1">
    <location>
        <begin position="219"/>
        <end position="288"/>
    </location>
</feature>
<dbReference type="HOGENOM" id="CLU_048127_0_0_1"/>
<reference evidence="2 3" key="1">
    <citation type="submission" date="2013-03" db="EMBL/GenBank/DDBJ databases">
        <title>The Genome Sequence of Phialophora europaea CBS 101466.</title>
        <authorList>
            <consortium name="The Broad Institute Genomics Platform"/>
            <person name="Cuomo C."/>
            <person name="de Hoog S."/>
            <person name="Gorbushina A."/>
            <person name="Walker B."/>
            <person name="Young S.K."/>
            <person name="Zeng Q."/>
            <person name="Gargeya S."/>
            <person name="Fitzgerald M."/>
            <person name="Haas B."/>
            <person name="Abouelleil A."/>
            <person name="Allen A.W."/>
            <person name="Alvarado L."/>
            <person name="Arachchi H.M."/>
            <person name="Berlin A.M."/>
            <person name="Chapman S.B."/>
            <person name="Gainer-Dewar J."/>
            <person name="Goldberg J."/>
            <person name="Griggs A."/>
            <person name="Gujja S."/>
            <person name="Hansen M."/>
            <person name="Howarth C."/>
            <person name="Imamovic A."/>
            <person name="Ireland A."/>
            <person name="Larimer J."/>
            <person name="McCowan C."/>
            <person name="Murphy C."/>
            <person name="Pearson M."/>
            <person name="Poon T.W."/>
            <person name="Priest M."/>
            <person name="Roberts A."/>
            <person name="Saif S."/>
            <person name="Shea T."/>
            <person name="Sisk P."/>
            <person name="Sykes S."/>
            <person name="Wortman J."/>
            <person name="Nusbaum C."/>
            <person name="Birren B."/>
        </authorList>
    </citation>
    <scope>NUCLEOTIDE SEQUENCE [LARGE SCALE GENOMIC DNA]</scope>
    <source>
        <strain evidence="2 3">CBS 101466</strain>
    </source>
</reference>
<feature type="compositionally biased region" description="Basic and acidic residues" evidence="1">
    <location>
        <begin position="225"/>
        <end position="234"/>
    </location>
</feature>
<name>W2SCA6_CYPE1</name>
<dbReference type="AlphaFoldDB" id="W2SCA6"/>
<dbReference type="VEuPathDB" id="FungiDB:HMPREF1541_00516"/>
<dbReference type="RefSeq" id="XP_008711044.1">
    <property type="nucleotide sequence ID" value="XM_008712822.1"/>
</dbReference>
<dbReference type="EMBL" id="KB822711">
    <property type="protein sequence ID" value="ETN46332.1"/>
    <property type="molecule type" value="Genomic_DNA"/>
</dbReference>
<dbReference type="GeneID" id="19967855"/>
<dbReference type="InParanoid" id="W2SCA6"/>
<dbReference type="PANTHER" id="PTHR21521:SF0">
    <property type="entry name" value="AMUN, ISOFORM A"/>
    <property type="match status" value="1"/>
</dbReference>
<feature type="compositionally biased region" description="Basic and acidic residues" evidence="1">
    <location>
        <begin position="241"/>
        <end position="252"/>
    </location>
</feature>
<dbReference type="STRING" id="1220924.W2SCA6"/>
<evidence type="ECO:0000313" key="3">
    <source>
        <dbReference type="Proteomes" id="UP000030752"/>
    </source>
</evidence>
<dbReference type="OrthoDB" id="8249012at2759"/>
<evidence type="ECO:0000256" key="1">
    <source>
        <dbReference type="SAM" id="MobiDB-lite"/>
    </source>
</evidence>
<organism evidence="2 3">
    <name type="scientific">Cyphellophora europaea (strain CBS 101466)</name>
    <name type="common">Phialophora europaea</name>
    <dbReference type="NCBI Taxonomy" id="1220924"/>
    <lineage>
        <taxon>Eukaryota</taxon>
        <taxon>Fungi</taxon>
        <taxon>Dikarya</taxon>
        <taxon>Ascomycota</taxon>
        <taxon>Pezizomycotina</taxon>
        <taxon>Eurotiomycetes</taxon>
        <taxon>Chaetothyriomycetidae</taxon>
        <taxon>Chaetothyriales</taxon>
        <taxon>Cyphellophoraceae</taxon>
        <taxon>Cyphellophora</taxon>
    </lineage>
</organism>
<proteinExistence type="predicted"/>